<evidence type="ECO:0000256" key="2">
    <source>
        <dbReference type="SAM" id="SignalP"/>
    </source>
</evidence>
<feature type="chain" id="PRO_5008900453" evidence="2">
    <location>
        <begin position="25"/>
        <end position="222"/>
    </location>
</feature>
<dbReference type="PANTHER" id="PTHR48104">
    <property type="entry name" value="METACASPASE-4"/>
    <property type="match status" value="1"/>
</dbReference>
<dbReference type="SUPFAM" id="SSF52129">
    <property type="entry name" value="Caspase-like"/>
    <property type="match status" value="1"/>
</dbReference>
<dbReference type="GO" id="GO:0004197">
    <property type="term" value="F:cysteine-type endopeptidase activity"/>
    <property type="evidence" value="ECO:0007669"/>
    <property type="project" value="InterPro"/>
</dbReference>
<dbReference type="PANTHER" id="PTHR48104:SF30">
    <property type="entry name" value="METACASPASE-1"/>
    <property type="match status" value="1"/>
</dbReference>
<dbReference type="GO" id="GO:0006508">
    <property type="term" value="P:proteolysis"/>
    <property type="evidence" value="ECO:0007669"/>
    <property type="project" value="InterPro"/>
</dbReference>
<sequence>MAGWAQWWCFWCRAPMPTPQGGWCATCGRAGAPVPGFGGPEQPFSPTPAHTPVQFPARPHIVARGGFGGIPPAPKGPTVRGRKRALLVGITYWWHQELLLEAPLNDVQRMKWVLQQKFGFPDQCILVLTDREASPSMSPTRQNLMAAMSWLVRDCQPGDSLVFYYSGHGLQQPDLDGDELDGADEGLCPVDYLTEGLIVDDDVNALIVRPLPHGVKLHAIVD</sequence>
<feature type="domain" description="Peptidase C14 caspase" evidence="3">
    <location>
        <begin position="82"/>
        <end position="210"/>
    </location>
</feature>
<reference evidence="4" key="1">
    <citation type="submission" date="2015-07" db="EMBL/GenBank/DDBJ databases">
        <title>Transcriptome Assembly of Anthurium amnicola.</title>
        <authorList>
            <person name="Suzuki J."/>
        </authorList>
    </citation>
    <scope>NUCLEOTIDE SEQUENCE</scope>
</reference>
<name>A0A1D1YS62_9ARAE</name>
<organism evidence="4">
    <name type="scientific">Anthurium amnicola</name>
    <dbReference type="NCBI Taxonomy" id="1678845"/>
    <lineage>
        <taxon>Eukaryota</taxon>
        <taxon>Viridiplantae</taxon>
        <taxon>Streptophyta</taxon>
        <taxon>Embryophyta</taxon>
        <taxon>Tracheophyta</taxon>
        <taxon>Spermatophyta</taxon>
        <taxon>Magnoliopsida</taxon>
        <taxon>Liliopsida</taxon>
        <taxon>Araceae</taxon>
        <taxon>Pothoideae</taxon>
        <taxon>Potheae</taxon>
        <taxon>Anthurium</taxon>
    </lineage>
</organism>
<gene>
    <name evidence="4" type="primary">AMC2_1</name>
    <name evidence="4" type="ORF">g.69451</name>
</gene>
<proteinExistence type="inferred from homology"/>
<dbReference type="AlphaFoldDB" id="A0A1D1YS62"/>
<dbReference type="GO" id="GO:0005737">
    <property type="term" value="C:cytoplasm"/>
    <property type="evidence" value="ECO:0007669"/>
    <property type="project" value="TreeGrafter"/>
</dbReference>
<dbReference type="InterPro" id="IPR050452">
    <property type="entry name" value="Metacaspase"/>
</dbReference>
<dbReference type="EMBL" id="GDJX01010438">
    <property type="protein sequence ID" value="JAT57498.1"/>
    <property type="molecule type" value="Transcribed_RNA"/>
</dbReference>
<comment type="similarity">
    <text evidence="1">Belongs to the peptidase C14B family.</text>
</comment>
<keyword evidence="2" id="KW-0732">Signal</keyword>
<protein>
    <submittedName>
        <fullName evidence="4">Metacaspase-2</fullName>
    </submittedName>
</protein>
<dbReference type="Gene3D" id="3.40.50.12660">
    <property type="match status" value="1"/>
</dbReference>
<feature type="signal peptide" evidence="2">
    <location>
        <begin position="1"/>
        <end position="24"/>
    </location>
</feature>
<evidence type="ECO:0000259" key="3">
    <source>
        <dbReference type="Pfam" id="PF00656"/>
    </source>
</evidence>
<evidence type="ECO:0000256" key="1">
    <source>
        <dbReference type="ARBA" id="ARBA00009005"/>
    </source>
</evidence>
<feature type="non-terminal residue" evidence="4">
    <location>
        <position position="222"/>
    </location>
</feature>
<dbReference type="InterPro" id="IPR011600">
    <property type="entry name" value="Pept_C14_caspase"/>
</dbReference>
<dbReference type="Pfam" id="PF00656">
    <property type="entry name" value="Peptidase_C14"/>
    <property type="match status" value="1"/>
</dbReference>
<accession>A0A1D1YS62</accession>
<evidence type="ECO:0000313" key="4">
    <source>
        <dbReference type="EMBL" id="JAT57498.1"/>
    </source>
</evidence>
<dbReference type="InterPro" id="IPR029030">
    <property type="entry name" value="Caspase-like_dom_sf"/>
</dbReference>